<dbReference type="InterPro" id="IPR018891">
    <property type="entry name" value="AIPR_C"/>
</dbReference>
<organism evidence="2 3">
    <name type="scientific">Lacisediminihabitans changchengi</name>
    <dbReference type="NCBI Taxonomy" id="2787634"/>
    <lineage>
        <taxon>Bacteria</taxon>
        <taxon>Bacillati</taxon>
        <taxon>Actinomycetota</taxon>
        <taxon>Actinomycetes</taxon>
        <taxon>Micrococcales</taxon>
        <taxon>Microbacteriaceae</taxon>
        <taxon>Lacisediminihabitans</taxon>
    </lineage>
</organism>
<sequence length="585" mass="64394">MKTALDVLAGRKDLQAYGDNSIILFALELATGVEDIDSVASSALTDHSNDKSCDLLWVDTASGRAVLAQGYFSQKYDRAQAPANKAASLHQAVGWILGRNKQGIPDQLLSAAEELWTALDENEVNSLEIWYCHNCPESANVGGEINSTVNTAKALLTQNWPSLAIDVSGREIGQTRLQEMFEATQLEIAVQDEIRFSVPGGFEDSGDDWSAFCTTISAEELKSMFAEHGNLLFALNVRDYLSLIRSDKNINHNMHRSIVDEPGRFFAYNNGLTILTSDWDYKPGKAGKPGALSVQGVAVVNGAQTTGVIGNLQDNETHGLSQARVLTRFVKSSNREVLESIIKYNNSQNQIEPSDFRSNDEIQDRLRREFGAIPDADYRGGRRGGETDIIVRPANLISTKTAAQALSCFHGEPTAAYHEIAKIWSNNDYYIRTFDPSVTARHVLFCHSLIKAIEQYKLNLNEQDQATAQDNSILEFLRLRGAGFMLAAAIAANIEQICGFAAPSSWGIRFKENISPNAARDLWLEIIPSLAQFSGPLNGAVTPNFRSAIRRDTALESYRGVLSAILAMQPTVYRSFADRVEYVAV</sequence>
<dbReference type="Proteomes" id="UP000636458">
    <property type="component" value="Unassembled WGS sequence"/>
</dbReference>
<dbReference type="Pfam" id="PF10592">
    <property type="entry name" value="AIPR"/>
    <property type="match status" value="1"/>
</dbReference>
<name>A0A934SU28_9MICO</name>
<accession>A0A934SU28</accession>
<gene>
    <name evidence="2" type="ORF">IV501_15220</name>
</gene>
<dbReference type="AlphaFoldDB" id="A0A934SU28"/>
<reference evidence="2" key="1">
    <citation type="submission" date="2021-01" db="EMBL/GenBank/DDBJ databases">
        <title>Lacisediminihabitans sp. nov. strain G11-30, isolated from Antarctic Soil.</title>
        <authorList>
            <person name="Li J."/>
        </authorList>
    </citation>
    <scope>NUCLEOTIDE SEQUENCE</scope>
    <source>
        <strain evidence="2">G11-30</strain>
    </source>
</reference>
<feature type="domain" description="Abortive phage infection protein C-terminal" evidence="1">
    <location>
        <begin position="233"/>
        <end position="453"/>
    </location>
</feature>
<evidence type="ECO:0000313" key="2">
    <source>
        <dbReference type="EMBL" id="MBK4348983.1"/>
    </source>
</evidence>
<dbReference type="RefSeq" id="WP_200557185.1">
    <property type="nucleotide sequence ID" value="NZ_JAEPES010000006.1"/>
</dbReference>
<dbReference type="EMBL" id="JAEPES010000006">
    <property type="protein sequence ID" value="MBK4348983.1"/>
    <property type="molecule type" value="Genomic_DNA"/>
</dbReference>
<protein>
    <submittedName>
        <fullName evidence="2">AIPR family protein</fullName>
    </submittedName>
</protein>
<evidence type="ECO:0000259" key="1">
    <source>
        <dbReference type="Pfam" id="PF10592"/>
    </source>
</evidence>
<keyword evidence="3" id="KW-1185">Reference proteome</keyword>
<comment type="caution">
    <text evidence="2">The sequence shown here is derived from an EMBL/GenBank/DDBJ whole genome shotgun (WGS) entry which is preliminary data.</text>
</comment>
<proteinExistence type="predicted"/>
<evidence type="ECO:0000313" key="3">
    <source>
        <dbReference type="Proteomes" id="UP000636458"/>
    </source>
</evidence>